<evidence type="ECO:0000313" key="3">
    <source>
        <dbReference type="Proteomes" id="UP000095009"/>
    </source>
</evidence>
<proteinExistence type="predicted"/>
<feature type="region of interest" description="Disordered" evidence="1">
    <location>
        <begin position="1"/>
        <end position="58"/>
    </location>
</feature>
<sequence>MSSLAQQSASRKDRLAQLRSLKRKHEGDGNTDSSNSSNESPVTIPDQDNNTMTEKTSQDRIVAALGRNFNPETRGPMLGYTANPLEKIIADPSGAPNQTVELVAEELQNNAIKKLFESINVNKELSLANLQPKRANWDLKRDLQPKMDLLDTKTDNQIVKLVRERIAKMKQADE</sequence>
<dbReference type="EMBL" id="KV454406">
    <property type="protein sequence ID" value="ODQ68144.1"/>
    <property type="molecule type" value="Genomic_DNA"/>
</dbReference>
<dbReference type="PANTHER" id="PTHR31551:SF1">
    <property type="entry name" value="COILED-COIL DOMAIN-CONTAINING PROTEIN 12"/>
    <property type="match status" value="1"/>
</dbReference>
<organism evidence="2 3">
    <name type="scientific">Nadsonia fulvescens var. elongata DSM 6958</name>
    <dbReference type="NCBI Taxonomy" id="857566"/>
    <lineage>
        <taxon>Eukaryota</taxon>
        <taxon>Fungi</taxon>
        <taxon>Dikarya</taxon>
        <taxon>Ascomycota</taxon>
        <taxon>Saccharomycotina</taxon>
        <taxon>Dipodascomycetes</taxon>
        <taxon>Dipodascales</taxon>
        <taxon>Dipodascales incertae sedis</taxon>
        <taxon>Nadsonia</taxon>
    </lineage>
</organism>
<evidence type="ECO:0000256" key="1">
    <source>
        <dbReference type="SAM" id="MobiDB-lite"/>
    </source>
</evidence>
<evidence type="ECO:0000313" key="2">
    <source>
        <dbReference type="EMBL" id="ODQ68144.1"/>
    </source>
</evidence>
<keyword evidence="3" id="KW-1185">Reference proteome</keyword>
<reference evidence="2 3" key="1">
    <citation type="journal article" date="2016" name="Proc. Natl. Acad. Sci. U.S.A.">
        <title>Comparative genomics of biotechnologically important yeasts.</title>
        <authorList>
            <person name="Riley R."/>
            <person name="Haridas S."/>
            <person name="Wolfe K.H."/>
            <person name="Lopes M.R."/>
            <person name="Hittinger C.T."/>
            <person name="Goeker M."/>
            <person name="Salamov A.A."/>
            <person name="Wisecaver J.H."/>
            <person name="Long T.M."/>
            <person name="Calvey C.H."/>
            <person name="Aerts A.L."/>
            <person name="Barry K.W."/>
            <person name="Choi C."/>
            <person name="Clum A."/>
            <person name="Coughlan A.Y."/>
            <person name="Deshpande S."/>
            <person name="Douglass A.P."/>
            <person name="Hanson S.J."/>
            <person name="Klenk H.-P."/>
            <person name="LaButti K.M."/>
            <person name="Lapidus A."/>
            <person name="Lindquist E.A."/>
            <person name="Lipzen A.M."/>
            <person name="Meier-Kolthoff J.P."/>
            <person name="Ohm R.A."/>
            <person name="Otillar R.P."/>
            <person name="Pangilinan J.L."/>
            <person name="Peng Y."/>
            <person name="Rokas A."/>
            <person name="Rosa C.A."/>
            <person name="Scheuner C."/>
            <person name="Sibirny A.A."/>
            <person name="Slot J.C."/>
            <person name="Stielow J.B."/>
            <person name="Sun H."/>
            <person name="Kurtzman C.P."/>
            <person name="Blackwell M."/>
            <person name="Grigoriev I.V."/>
            <person name="Jeffries T.W."/>
        </authorList>
    </citation>
    <scope>NUCLEOTIDE SEQUENCE [LARGE SCALE GENOMIC DNA]</scope>
    <source>
        <strain evidence="2 3">DSM 6958</strain>
    </source>
</reference>
<dbReference type="GO" id="GO:0071014">
    <property type="term" value="C:post-mRNA release spliceosomal complex"/>
    <property type="evidence" value="ECO:0007669"/>
    <property type="project" value="TreeGrafter"/>
</dbReference>
<dbReference type="STRING" id="857566.A0A1E3PSC4"/>
<gene>
    <name evidence="2" type="ORF">NADFUDRAFT_48795</name>
</gene>
<feature type="compositionally biased region" description="Polar residues" evidence="1">
    <location>
        <begin position="46"/>
        <end position="55"/>
    </location>
</feature>
<dbReference type="OrthoDB" id="10261348at2759"/>
<feature type="compositionally biased region" description="Low complexity" evidence="1">
    <location>
        <begin position="30"/>
        <end position="40"/>
    </location>
</feature>
<dbReference type="GO" id="GO:0005684">
    <property type="term" value="C:U2-type spliceosomal complex"/>
    <property type="evidence" value="ECO:0007669"/>
    <property type="project" value="TreeGrafter"/>
</dbReference>
<accession>A0A1E3PSC4</accession>
<protein>
    <recommendedName>
        <fullName evidence="4">mRNA splicing factor</fullName>
    </recommendedName>
</protein>
<dbReference type="Proteomes" id="UP000095009">
    <property type="component" value="Unassembled WGS sequence"/>
</dbReference>
<evidence type="ECO:0008006" key="4">
    <source>
        <dbReference type="Google" id="ProtNLM"/>
    </source>
</evidence>
<dbReference type="InterPro" id="IPR013169">
    <property type="entry name" value="mRNA_splic_Cwf18-like"/>
</dbReference>
<name>A0A1E3PSC4_9ASCO</name>
<dbReference type="Pfam" id="PF08315">
    <property type="entry name" value="cwf18"/>
    <property type="match status" value="1"/>
</dbReference>
<dbReference type="AlphaFoldDB" id="A0A1E3PSC4"/>
<dbReference type="PANTHER" id="PTHR31551">
    <property type="entry name" value="PRE-MRNA-SPLICING FACTOR CWF18"/>
    <property type="match status" value="1"/>
</dbReference>